<feature type="domain" description="Flavodoxin-like" evidence="2">
    <location>
        <begin position="63"/>
        <end position="212"/>
    </location>
</feature>
<feature type="signal peptide" evidence="1">
    <location>
        <begin position="1"/>
        <end position="25"/>
    </location>
</feature>
<dbReference type="GO" id="GO:0016651">
    <property type="term" value="F:oxidoreductase activity, acting on NAD(P)H"/>
    <property type="evidence" value="ECO:0007669"/>
    <property type="project" value="UniProtKB-ARBA"/>
</dbReference>
<sequence length="212" mass="23003">MRKLFILALSSLMIFSLTACGSSNAANSASSQKQAAETVTDKANSASAKTSEVKTANTKGKKILVAYFSQSGNTRRAAEQIHKLVGGDIVEVKTVTPYPTGYNECVEVAKKEKETNARPELSTKVDNMASYDVIFVGYPIWWHTAPMPIYTFLESYNLSGKTVIPFCTSGGSDISESMDAIKSLCPNSNILEGLTANDANKIEPWLTRIGMR</sequence>
<dbReference type="PROSITE" id="PS50902">
    <property type="entry name" value="FLAVODOXIN_LIKE"/>
    <property type="match status" value="1"/>
</dbReference>
<dbReference type="Gene3D" id="3.40.50.360">
    <property type="match status" value="1"/>
</dbReference>
<dbReference type="Pfam" id="PF12682">
    <property type="entry name" value="Flavodoxin_4"/>
    <property type="match status" value="1"/>
</dbReference>
<organism evidence="3 4">
    <name type="scientific">Lucifera butyrica</name>
    <dbReference type="NCBI Taxonomy" id="1351585"/>
    <lineage>
        <taxon>Bacteria</taxon>
        <taxon>Bacillati</taxon>
        <taxon>Bacillota</taxon>
        <taxon>Negativicutes</taxon>
        <taxon>Veillonellales</taxon>
        <taxon>Veillonellaceae</taxon>
        <taxon>Lucifera</taxon>
    </lineage>
</organism>
<dbReference type="SUPFAM" id="SSF52218">
    <property type="entry name" value="Flavoproteins"/>
    <property type="match status" value="1"/>
</dbReference>
<evidence type="ECO:0000259" key="2">
    <source>
        <dbReference type="PROSITE" id="PS50902"/>
    </source>
</evidence>
<gene>
    <name evidence="3" type="ORF">LUCI_3896</name>
</gene>
<accession>A0A498RHK5</accession>
<evidence type="ECO:0000313" key="3">
    <source>
        <dbReference type="EMBL" id="VBB08618.1"/>
    </source>
</evidence>
<feature type="chain" id="PRO_5019734898" evidence="1">
    <location>
        <begin position="26"/>
        <end position="212"/>
    </location>
</feature>
<evidence type="ECO:0000313" key="4">
    <source>
        <dbReference type="Proteomes" id="UP000277811"/>
    </source>
</evidence>
<dbReference type="PANTHER" id="PTHR39201:SF1">
    <property type="entry name" value="FLAVODOXIN-LIKE DOMAIN-CONTAINING PROTEIN"/>
    <property type="match status" value="1"/>
</dbReference>
<dbReference type="EMBL" id="UPPP01000094">
    <property type="protein sequence ID" value="VBB08618.1"/>
    <property type="molecule type" value="Genomic_DNA"/>
</dbReference>
<keyword evidence="1" id="KW-0732">Signal</keyword>
<dbReference type="RefSeq" id="WP_122629489.1">
    <property type="nucleotide sequence ID" value="NZ_UPPP01000094.1"/>
</dbReference>
<keyword evidence="4" id="KW-1185">Reference proteome</keyword>
<dbReference type="PROSITE" id="PS51257">
    <property type="entry name" value="PROKAR_LIPOPROTEIN"/>
    <property type="match status" value="1"/>
</dbReference>
<protein>
    <submittedName>
        <fullName evidence="3">Flavodoxin/nitric oxide synthase</fullName>
    </submittedName>
</protein>
<dbReference type="GO" id="GO:0010181">
    <property type="term" value="F:FMN binding"/>
    <property type="evidence" value="ECO:0007669"/>
    <property type="project" value="InterPro"/>
</dbReference>
<proteinExistence type="predicted"/>
<reference evidence="3 4" key="1">
    <citation type="submission" date="2018-06" db="EMBL/GenBank/DDBJ databases">
        <authorList>
            <person name="Strepis N."/>
        </authorList>
    </citation>
    <scope>NUCLEOTIDE SEQUENCE [LARGE SCALE GENOMIC DNA]</scope>
    <source>
        <strain evidence="3">LUCI</strain>
    </source>
</reference>
<dbReference type="OrthoDB" id="9806505at2"/>
<name>A0A498RHK5_9FIRM</name>
<dbReference type="InterPro" id="IPR008254">
    <property type="entry name" value="Flavodoxin/NO_synth"/>
</dbReference>
<dbReference type="Proteomes" id="UP000277811">
    <property type="component" value="Unassembled WGS sequence"/>
</dbReference>
<dbReference type="PANTHER" id="PTHR39201">
    <property type="entry name" value="EXPORTED PROTEIN-RELATED"/>
    <property type="match status" value="1"/>
</dbReference>
<evidence type="ECO:0000256" key="1">
    <source>
        <dbReference type="SAM" id="SignalP"/>
    </source>
</evidence>
<dbReference type="InterPro" id="IPR029039">
    <property type="entry name" value="Flavoprotein-like_sf"/>
</dbReference>
<dbReference type="AlphaFoldDB" id="A0A498RHK5"/>